<dbReference type="RefSeq" id="WP_072787593.1">
    <property type="nucleotide sequence ID" value="NZ_FQUL01000001.1"/>
</dbReference>
<dbReference type="GO" id="GO:0046503">
    <property type="term" value="P:glycerolipid catabolic process"/>
    <property type="evidence" value="ECO:0007669"/>
    <property type="project" value="TreeGrafter"/>
</dbReference>
<evidence type="ECO:0000259" key="1">
    <source>
        <dbReference type="Pfam" id="PF00561"/>
    </source>
</evidence>
<dbReference type="InterPro" id="IPR000073">
    <property type="entry name" value="AB_hydrolase_1"/>
</dbReference>
<accession>A0A1M4S580</accession>
<proteinExistence type="predicted"/>
<dbReference type="Proteomes" id="UP000184295">
    <property type="component" value="Unassembled WGS sequence"/>
</dbReference>
<dbReference type="GO" id="GO:0004806">
    <property type="term" value="F:triacylglycerol lipase activity"/>
    <property type="evidence" value="ECO:0007669"/>
    <property type="project" value="TreeGrafter"/>
</dbReference>
<reference evidence="3" key="1">
    <citation type="submission" date="2016-11" db="EMBL/GenBank/DDBJ databases">
        <authorList>
            <person name="Varghese N."/>
            <person name="Submissions S."/>
        </authorList>
    </citation>
    <scope>NUCLEOTIDE SEQUENCE [LARGE SCALE GENOMIC DNA]</scope>
    <source>
        <strain evidence="3">DSM 19514</strain>
    </source>
</reference>
<dbReference type="PANTHER" id="PTHR43433:SF5">
    <property type="entry name" value="AB HYDROLASE-1 DOMAIN-CONTAINING PROTEIN"/>
    <property type="match status" value="1"/>
</dbReference>
<dbReference type="InterPro" id="IPR029058">
    <property type="entry name" value="AB_hydrolase_fold"/>
</dbReference>
<dbReference type="SUPFAM" id="SSF53474">
    <property type="entry name" value="alpha/beta-Hydrolases"/>
    <property type="match status" value="1"/>
</dbReference>
<name>A0A1M4S580_9ACTN</name>
<sequence>MVEFVDVKGLRIGYETFGDDQDEAMVLLSGLGGEMRDWSDEAVSQLVGAGFYVVRVDHRDSGVSSTVEVPVDIISAFLGNKAAAPYTLMDMAADVKAVIEHLEIVEVHMVGASMGAMVAQQFCISYPDSALSLASIMSTTGSKSVGQPSKEVVEALLNGIAPEMVKGKASKNEASSLTPYVLGVEADIEDVRDHLKEATAIVPSMDRILRQLAAIFVSGDRTQELKRLAIPTVVIHGDSDPVVDVSGGVATHEAVRGSKLFIIPGMGHEVNADNWPLIRDEIIKNAKTKR</sequence>
<dbReference type="Pfam" id="PF00561">
    <property type="entry name" value="Abhydrolase_1"/>
    <property type="match status" value="1"/>
</dbReference>
<dbReference type="Gene3D" id="3.40.50.1820">
    <property type="entry name" value="alpha/beta hydrolase"/>
    <property type="match status" value="1"/>
</dbReference>
<feature type="domain" description="AB hydrolase-1" evidence="1">
    <location>
        <begin position="24"/>
        <end position="273"/>
    </location>
</feature>
<dbReference type="STRING" id="1121881.SAMN02745225_00056"/>
<keyword evidence="3" id="KW-1185">Reference proteome</keyword>
<evidence type="ECO:0000313" key="2">
    <source>
        <dbReference type="EMBL" id="SHE27339.1"/>
    </source>
</evidence>
<dbReference type="PANTHER" id="PTHR43433">
    <property type="entry name" value="HYDROLASE, ALPHA/BETA FOLD FAMILY PROTEIN"/>
    <property type="match status" value="1"/>
</dbReference>
<organism evidence="2 3">
    <name type="scientific">Ferrithrix thermotolerans DSM 19514</name>
    <dbReference type="NCBI Taxonomy" id="1121881"/>
    <lineage>
        <taxon>Bacteria</taxon>
        <taxon>Bacillati</taxon>
        <taxon>Actinomycetota</taxon>
        <taxon>Acidimicrobiia</taxon>
        <taxon>Acidimicrobiales</taxon>
        <taxon>Acidimicrobiaceae</taxon>
        <taxon>Ferrithrix</taxon>
    </lineage>
</organism>
<dbReference type="OrthoDB" id="8957634at2"/>
<dbReference type="InterPro" id="IPR050471">
    <property type="entry name" value="AB_hydrolase"/>
</dbReference>
<dbReference type="EMBL" id="FQUL01000001">
    <property type="protein sequence ID" value="SHE27339.1"/>
    <property type="molecule type" value="Genomic_DNA"/>
</dbReference>
<gene>
    <name evidence="2" type="ORF">SAMN02745225_00056</name>
</gene>
<evidence type="ECO:0000313" key="3">
    <source>
        <dbReference type="Proteomes" id="UP000184295"/>
    </source>
</evidence>
<dbReference type="AlphaFoldDB" id="A0A1M4S580"/>
<protein>
    <submittedName>
        <fullName evidence="2">Pimeloyl-ACP methyl ester carboxylesterase</fullName>
    </submittedName>
</protein>